<evidence type="ECO:0008006" key="3">
    <source>
        <dbReference type="Google" id="ProtNLM"/>
    </source>
</evidence>
<comment type="caution">
    <text evidence="1">The sequence shown here is derived from an EMBL/GenBank/DDBJ whole genome shotgun (WGS) entry which is preliminary data.</text>
</comment>
<evidence type="ECO:0000313" key="1">
    <source>
        <dbReference type="EMBL" id="MCC0094604.1"/>
    </source>
</evidence>
<evidence type="ECO:0000313" key="2">
    <source>
        <dbReference type="Proteomes" id="UP001520654"/>
    </source>
</evidence>
<dbReference type="Proteomes" id="UP001520654">
    <property type="component" value="Unassembled WGS sequence"/>
</dbReference>
<sequence length="293" mass="32384">MTASLPLAARVDLRRQPIEEVLERVEQALHVRLNRHALIRKRRSLGAPTERGTWVRIERRGFERIGLQGWNGTEAAAVLQKIAMPEWYRGMAWREPGEPVMWRADELELIASPSVGTGARVVTDPGLPEAWWTELNASLDALAEQQTPRIATPDTVTITQELVTGTLGAVFPGVADTRIERWAPAHADLTWANVMGPKFSIVDWEDWGMAPRGLDAATLWGNALAVPELADRVHRERRADLESRDGKLMSLFFLSKIVGPHACAEDPLREPARKAAEHLVAELDARGGPGSSG</sequence>
<proteinExistence type="predicted"/>
<reference evidence="1 2" key="1">
    <citation type="submission" date="2021-08" db="EMBL/GenBank/DDBJ databases">
        <title>Genomic Architecture of Streptomyces flavotricini NGL1 and Streptomyces erythrochromogenes HMS4 With Differential Plant Beneficial attributes and laccase production capabilities.</title>
        <authorList>
            <person name="Salwan R."/>
            <person name="Kaur R."/>
            <person name="Sharma V."/>
        </authorList>
    </citation>
    <scope>NUCLEOTIDE SEQUENCE [LARGE SCALE GENOMIC DNA]</scope>
    <source>
        <strain evidence="1 2">NGL1</strain>
    </source>
</reference>
<keyword evidence="2" id="KW-1185">Reference proteome</keyword>
<name>A0ABS8E2S8_9ACTN</name>
<dbReference type="EMBL" id="JAINUL010000001">
    <property type="protein sequence ID" value="MCC0094604.1"/>
    <property type="molecule type" value="Genomic_DNA"/>
</dbReference>
<dbReference type="SUPFAM" id="SSF56112">
    <property type="entry name" value="Protein kinase-like (PK-like)"/>
    <property type="match status" value="1"/>
</dbReference>
<protein>
    <recommendedName>
        <fullName evidence="3">Aminoglycoside phosphotransferase domain-containing protein</fullName>
    </recommendedName>
</protein>
<gene>
    <name evidence="1" type="ORF">K7B10_07365</name>
</gene>
<dbReference type="RefSeq" id="WP_229335162.1">
    <property type="nucleotide sequence ID" value="NZ_JAINUL010000001.1"/>
</dbReference>
<accession>A0ABS8E2S8</accession>
<dbReference type="InterPro" id="IPR011009">
    <property type="entry name" value="Kinase-like_dom_sf"/>
</dbReference>
<organism evidence="1 2">
    <name type="scientific">Streptomyces flavotricini</name>
    <dbReference type="NCBI Taxonomy" id="66888"/>
    <lineage>
        <taxon>Bacteria</taxon>
        <taxon>Bacillati</taxon>
        <taxon>Actinomycetota</taxon>
        <taxon>Actinomycetes</taxon>
        <taxon>Kitasatosporales</taxon>
        <taxon>Streptomycetaceae</taxon>
        <taxon>Streptomyces</taxon>
    </lineage>
</organism>